<dbReference type="PROSITE" id="PS01091">
    <property type="entry name" value="TATD_3"/>
    <property type="match status" value="1"/>
</dbReference>
<comment type="similarity">
    <text evidence="1">Belongs to the metallo-dependent hydrolases superfamily. TatD-type hydrolase family.</text>
</comment>
<name>A0A060WNL4_ONCMY</name>
<feature type="compositionally biased region" description="Polar residues" evidence="3">
    <location>
        <begin position="276"/>
        <end position="287"/>
    </location>
</feature>
<feature type="compositionally biased region" description="Polar residues" evidence="3">
    <location>
        <begin position="114"/>
        <end position="127"/>
    </location>
</feature>
<dbReference type="Proteomes" id="UP000193380">
    <property type="component" value="Unassembled WGS sequence"/>
</dbReference>
<accession>A0A060WNL4</accession>
<dbReference type="GO" id="GO:0016788">
    <property type="term" value="F:hydrolase activity, acting on ester bonds"/>
    <property type="evidence" value="ECO:0007669"/>
    <property type="project" value="InterPro"/>
</dbReference>
<evidence type="ECO:0000313" key="5">
    <source>
        <dbReference type="Proteomes" id="UP000193380"/>
    </source>
</evidence>
<feature type="region of interest" description="Disordered" evidence="3">
    <location>
        <begin position="276"/>
        <end position="302"/>
    </location>
</feature>
<dbReference type="PaxDb" id="8022-A0A060WNL4"/>
<dbReference type="Pfam" id="PF01026">
    <property type="entry name" value="TatD_DNase"/>
    <property type="match status" value="1"/>
</dbReference>
<evidence type="ECO:0000256" key="1">
    <source>
        <dbReference type="ARBA" id="ARBA00009275"/>
    </source>
</evidence>
<feature type="region of interest" description="Disordered" evidence="3">
    <location>
        <begin position="113"/>
        <end position="144"/>
    </location>
</feature>
<dbReference type="PANTHER" id="PTHR46363:SF1">
    <property type="entry name" value="DEOXYRIBONUCLEASE TATDN2-RELATED"/>
    <property type="match status" value="1"/>
</dbReference>
<dbReference type="PANTHER" id="PTHR46363">
    <property type="entry name" value="DEOXYRIBONUCLEASE TATDN2-RELATED"/>
    <property type="match status" value="1"/>
</dbReference>
<dbReference type="FunFam" id="3.20.20.140:FF:000027">
    <property type="entry name" value="putative deoxyribonuclease TATDN2"/>
    <property type="match status" value="1"/>
</dbReference>
<dbReference type="InterPro" id="IPR032466">
    <property type="entry name" value="Metal_Hydrolase"/>
</dbReference>
<feature type="region of interest" description="Disordered" evidence="3">
    <location>
        <begin position="157"/>
        <end position="199"/>
    </location>
</feature>
<evidence type="ECO:0000256" key="3">
    <source>
        <dbReference type="SAM" id="MobiDB-lite"/>
    </source>
</evidence>
<evidence type="ECO:0000313" key="4">
    <source>
        <dbReference type="EMBL" id="CDQ66659.1"/>
    </source>
</evidence>
<dbReference type="EMBL" id="FR904552">
    <property type="protein sequence ID" value="CDQ66659.1"/>
    <property type="molecule type" value="Genomic_DNA"/>
</dbReference>
<dbReference type="CDD" id="cd01310">
    <property type="entry name" value="TatD_DNAse"/>
    <property type="match status" value="1"/>
</dbReference>
<reference evidence="4" key="2">
    <citation type="submission" date="2014-03" db="EMBL/GenBank/DDBJ databases">
        <authorList>
            <person name="Genoscope - CEA"/>
        </authorList>
    </citation>
    <scope>NUCLEOTIDE SEQUENCE</scope>
</reference>
<dbReference type="InterPro" id="IPR001130">
    <property type="entry name" value="TatD-like"/>
</dbReference>
<evidence type="ECO:0000256" key="2">
    <source>
        <dbReference type="ARBA" id="ARBA00022801"/>
    </source>
</evidence>
<feature type="compositionally biased region" description="Basic and acidic residues" evidence="3">
    <location>
        <begin position="288"/>
        <end position="297"/>
    </location>
</feature>
<dbReference type="PROSITE" id="PS01090">
    <property type="entry name" value="TATD_2"/>
    <property type="match status" value="1"/>
</dbReference>
<organism evidence="4 5">
    <name type="scientific">Oncorhynchus mykiss</name>
    <name type="common">Rainbow trout</name>
    <name type="synonym">Salmo gairdneri</name>
    <dbReference type="NCBI Taxonomy" id="8022"/>
    <lineage>
        <taxon>Eukaryota</taxon>
        <taxon>Metazoa</taxon>
        <taxon>Chordata</taxon>
        <taxon>Craniata</taxon>
        <taxon>Vertebrata</taxon>
        <taxon>Euteleostomi</taxon>
        <taxon>Actinopterygii</taxon>
        <taxon>Neopterygii</taxon>
        <taxon>Teleostei</taxon>
        <taxon>Protacanthopterygii</taxon>
        <taxon>Salmoniformes</taxon>
        <taxon>Salmonidae</taxon>
        <taxon>Salmoninae</taxon>
        <taxon>Oncorhynchus</taxon>
    </lineage>
</organism>
<dbReference type="STRING" id="8022.A0A060WNL4"/>
<sequence>MDSNNREKVKFDWLQTTLCSPTKFRKSNGGAPKPIRWSVSPSEVLTAPDLNVSAGLGELEGICLDTPKRKEITSSNDPSGSNLFTGKIKGLRNLSRKCLKDLTPSESKAVLKDTTFQSESRVSSPTPSACGLKRKDRTPQEGSKAIYLKALTAAIRGGGEKQSPAKATAEKSPSFAKKKSTKKNQSLDTANDNMPSLEPDDCTALDLDCCSAQSESESEDMAPLEGGDYYFRPMVFEETGTQDENTGLKKDTRSVVLKRDDSPDWSDVEDPVVVETFSQEESPSHSTAKVEPKREVSSSDSSLPALDYIPNSLLYFTEPQTYHPDTWKLNFPAVNAQSGSITAPSLTSPSTNRLNGVVQPPSESPAQPFPQSWRTTFRRYSDGGHSFPSSSPSRCYDNSTNTRRMSVGVEPIWACDPSQRRASQHGFVDTHCHLDMLWGKLGFRGTFARFRSLHQSSFPTDFHGCIADFCNPRIMVREALWEGLLAEELVWGAFGCHPHFAKEYSEVHERSILMAMRHPKAIAFGEIGLDYSHKNSTNTSRQKEVFERQLKLAVAMNKPLVIHCRDADDDLLLIMKKCVPQDYKIHRHCFTNSYPVIEPFLKEFPNLCVGFTALITYPRAYEARDAIRKIPLDRILLETDAPYFLPRQVSKDVCRFAHPGMGIHTLREISLLKGESITTVLTTIRRNTTQLYGI</sequence>
<dbReference type="AlphaFoldDB" id="A0A060WNL4"/>
<reference evidence="4" key="1">
    <citation type="journal article" date="2014" name="Nat. Commun.">
        <title>The rainbow trout genome provides novel insights into evolution after whole-genome duplication in vertebrates.</title>
        <authorList>
            <person name="Berthelot C."/>
            <person name="Brunet F."/>
            <person name="Chalopin D."/>
            <person name="Juanchich A."/>
            <person name="Bernard M."/>
            <person name="Noel B."/>
            <person name="Bento P."/>
            <person name="Da Silva C."/>
            <person name="Labadie K."/>
            <person name="Alberti A."/>
            <person name="Aury J.M."/>
            <person name="Louis A."/>
            <person name="Dehais P."/>
            <person name="Bardou P."/>
            <person name="Montfort J."/>
            <person name="Klopp C."/>
            <person name="Cabau C."/>
            <person name="Gaspin C."/>
            <person name="Thorgaard G.H."/>
            <person name="Boussaha M."/>
            <person name="Quillet E."/>
            <person name="Guyomard R."/>
            <person name="Galiana D."/>
            <person name="Bobe J."/>
            <person name="Volff J.N."/>
            <person name="Genet C."/>
            <person name="Wincker P."/>
            <person name="Jaillon O."/>
            <person name="Roest Crollius H."/>
            <person name="Guiguen Y."/>
        </authorList>
    </citation>
    <scope>NUCLEOTIDE SEQUENCE [LARGE SCALE GENOMIC DNA]</scope>
</reference>
<dbReference type="SUPFAM" id="SSF51556">
    <property type="entry name" value="Metallo-dependent hydrolases"/>
    <property type="match status" value="1"/>
</dbReference>
<dbReference type="Gene3D" id="3.20.20.140">
    <property type="entry name" value="Metal-dependent hydrolases"/>
    <property type="match status" value="1"/>
</dbReference>
<dbReference type="InterPro" id="IPR018228">
    <property type="entry name" value="DNase_TatD-rel_CS"/>
</dbReference>
<gene>
    <name evidence="4" type="ORF">GSONMT00075846001</name>
</gene>
<feature type="compositionally biased region" description="Polar residues" evidence="3">
    <location>
        <begin position="183"/>
        <end position="194"/>
    </location>
</feature>
<protein>
    <submittedName>
        <fullName evidence="4">Uncharacterized protein</fullName>
    </submittedName>
</protein>
<proteinExistence type="inferred from homology"/>
<dbReference type="PROSITE" id="PS01137">
    <property type="entry name" value="TATD_1"/>
    <property type="match status" value="1"/>
</dbReference>
<keyword evidence="2" id="KW-0378">Hydrolase</keyword>